<feature type="region of interest" description="Disordered" evidence="1">
    <location>
        <begin position="75"/>
        <end position="95"/>
    </location>
</feature>
<evidence type="ECO:0000313" key="3">
    <source>
        <dbReference type="Proteomes" id="UP001339911"/>
    </source>
</evidence>
<reference evidence="2 3" key="1">
    <citation type="submission" date="2024-01" db="EMBL/GenBank/DDBJ databases">
        <title>Genome insights into Plantactinospora veratri sp. nov.</title>
        <authorList>
            <person name="Wang L."/>
        </authorList>
    </citation>
    <scope>NUCLEOTIDE SEQUENCE [LARGE SCALE GENOMIC DNA]</scope>
    <source>
        <strain evidence="2 3">NEAU-FHS4</strain>
    </source>
</reference>
<dbReference type="EMBL" id="JAZGQL010000024">
    <property type="protein sequence ID" value="MEE6310260.1"/>
    <property type="molecule type" value="Genomic_DNA"/>
</dbReference>
<name>A0ABU7SK14_9ACTN</name>
<evidence type="ECO:0000313" key="2">
    <source>
        <dbReference type="EMBL" id="MEE6310260.1"/>
    </source>
</evidence>
<keyword evidence="3" id="KW-1185">Reference proteome</keyword>
<gene>
    <name evidence="2" type="ORF">V1634_25825</name>
</gene>
<dbReference type="RefSeq" id="WP_331210484.1">
    <property type="nucleotide sequence ID" value="NZ_JAZGQL010000024.1"/>
</dbReference>
<proteinExistence type="predicted"/>
<protein>
    <submittedName>
        <fullName evidence="2">Uncharacterized protein</fullName>
    </submittedName>
</protein>
<comment type="caution">
    <text evidence="2">The sequence shown here is derived from an EMBL/GenBank/DDBJ whole genome shotgun (WGS) entry which is preliminary data.</text>
</comment>
<evidence type="ECO:0000256" key="1">
    <source>
        <dbReference type="SAM" id="MobiDB-lite"/>
    </source>
</evidence>
<organism evidence="2 3">
    <name type="scientific">Plantactinospora veratri</name>
    <dbReference type="NCBI Taxonomy" id="1436122"/>
    <lineage>
        <taxon>Bacteria</taxon>
        <taxon>Bacillati</taxon>
        <taxon>Actinomycetota</taxon>
        <taxon>Actinomycetes</taxon>
        <taxon>Micromonosporales</taxon>
        <taxon>Micromonosporaceae</taxon>
        <taxon>Plantactinospora</taxon>
    </lineage>
</organism>
<accession>A0ABU7SK14</accession>
<sequence length="192" mass="20456">MDGIDGTDASGTVYCVVDSTGWVLRIGVDPGWWDALGPTGIAGAVLDAVRFAKSKATMARLVLDRYGHPVNAATSGRAAGLAPEPSEPLPPSDSPGFLAALQRELDRTSSFLDAAERFRQERDSGVPRVFEGPNRLFRLVLTGQDDLRAEVNEYGMRRSDGDEIAQDAVAAFRAAASGAQPVAHGWQGRTDD</sequence>
<dbReference type="Proteomes" id="UP001339911">
    <property type="component" value="Unassembled WGS sequence"/>
</dbReference>